<accession>A0A6N9TJ18</accession>
<dbReference type="Proteomes" id="UP000469346">
    <property type="component" value="Unassembled WGS sequence"/>
</dbReference>
<evidence type="ECO:0000313" key="5">
    <source>
        <dbReference type="EMBL" id="NDY41242.1"/>
    </source>
</evidence>
<evidence type="ECO:0000256" key="1">
    <source>
        <dbReference type="ARBA" id="ARBA00038087"/>
    </source>
</evidence>
<dbReference type="Pfam" id="PF26079">
    <property type="entry name" value="Baseplate_J_C"/>
    <property type="match status" value="1"/>
</dbReference>
<dbReference type="Pfam" id="PF26078">
    <property type="entry name" value="Baseplate_J_M"/>
    <property type="match status" value="1"/>
</dbReference>
<dbReference type="InterPro" id="IPR006949">
    <property type="entry name" value="Barrel_Baseplate_J-like"/>
</dbReference>
<dbReference type="InterPro" id="IPR058530">
    <property type="entry name" value="Baseplate_J-like_C"/>
</dbReference>
<protein>
    <submittedName>
        <fullName evidence="5">Baseplate J/gp47 family protein</fullName>
    </submittedName>
</protein>
<sequence length="355" mass="36644">MDRPTLQDLLARIEQDLASRLEAGSALLRRSVLGVLARVLAGTAHGLYGYLEWISSQIIPDTADSDVLDRWASWWGVSRKPAAAASGQVTLTGTDGSVVPAGTALQRADGAEYTTDADATISGGSAIVDVTAAAAGQDGNADAGTTLSLVSPVAGVDSSATVATGGLTGGADAETDDDLRARLRLRVQNPPHGGAKADYERWALEVSGVTRAWVLPGWLGAGTVGVAFVRDDDADPIPDAAEVQAVQDHLDAVRPVTAAVTVFAPTPHPVDLTIQLDPNTAAVQAAVQAELEDLFRREAAVEDGTGSGTLRISHVREAISLAEGEEDHVLVAPTADITVAQGEIATLGTITWQAL</sequence>
<feature type="domain" description="Baseplate protein J-like barrel" evidence="2">
    <location>
        <begin position="88"/>
        <end position="166"/>
    </location>
</feature>
<dbReference type="EMBL" id="JAAGRR010000001">
    <property type="protein sequence ID" value="NDY41242.1"/>
    <property type="molecule type" value="Genomic_DNA"/>
</dbReference>
<evidence type="ECO:0000313" key="6">
    <source>
        <dbReference type="Proteomes" id="UP000469346"/>
    </source>
</evidence>
<dbReference type="Pfam" id="PF04865">
    <property type="entry name" value="Baseplate_J"/>
    <property type="match status" value="1"/>
</dbReference>
<proteinExistence type="inferred from homology"/>
<gene>
    <name evidence="5" type="ORF">G3N55_00055</name>
</gene>
<dbReference type="PANTHER" id="PTHR37829">
    <property type="entry name" value="PHAGE-LIKE ELEMENT PBSX PROTEIN XKDT"/>
    <property type="match status" value="1"/>
</dbReference>
<comment type="similarity">
    <text evidence="1">Belongs to the Mu gp47/PBSX XkdT family.</text>
</comment>
<evidence type="ECO:0000259" key="2">
    <source>
        <dbReference type="Pfam" id="PF04865"/>
    </source>
</evidence>
<dbReference type="PANTHER" id="PTHR37829:SF3">
    <property type="entry name" value="PROTEIN JAYE-RELATED"/>
    <property type="match status" value="1"/>
</dbReference>
<evidence type="ECO:0000259" key="4">
    <source>
        <dbReference type="Pfam" id="PF26079"/>
    </source>
</evidence>
<name>A0A6N9TJ18_DISTH</name>
<feature type="domain" description="Baseplate J-like central" evidence="3">
    <location>
        <begin position="191"/>
        <end position="264"/>
    </location>
</feature>
<keyword evidence="6" id="KW-1185">Reference proteome</keyword>
<dbReference type="RefSeq" id="WP_163297339.1">
    <property type="nucleotide sequence ID" value="NZ_JAAGRR010000001.1"/>
</dbReference>
<comment type="caution">
    <text evidence="5">The sequence shown here is derived from an EMBL/GenBank/DDBJ whole genome shotgun (WGS) entry which is preliminary data.</text>
</comment>
<dbReference type="InterPro" id="IPR052399">
    <property type="entry name" value="Phage_Baseplate_Assmbl_Protein"/>
</dbReference>
<dbReference type="InterPro" id="IPR058531">
    <property type="entry name" value="Baseplate_J_M"/>
</dbReference>
<feature type="domain" description="Baseplate J-like C-terminal" evidence="4">
    <location>
        <begin position="270"/>
        <end position="352"/>
    </location>
</feature>
<reference evidence="5 6" key="1">
    <citation type="submission" date="2020-02" db="EMBL/GenBank/DDBJ databases">
        <title>Comparative genomics of sulfur disproportionating microorganisms.</title>
        <authorList>
            <person name="Ward L.M."/>
            <person name="Bertran E."/>
            <person name="Johnston D.T."/>
        </authorList>
    </citation>
    <scope>NUCLEOTIDE SEQUENCE [LARGE SCALE GENOMIC DNA]</scope>
    <source>
        <strain evidence="5 6">DSM 100025</strain>
    </source>
</reference>
<organism evidence="5 6">
    <name type="scientific">Dissulfurirhabdus thermomarina</name>
    <dbReference type="NCBI Taxonomy" id="1765737"/>
    <lineage>
        <taxon>Bacteria</taxon>
        <taxon>Deltaproteobacteria</taxon>
        <taxon>Dissulfurirhabdaceae</taxon>
        <taxon>Dissulfurirhabdus</taxon>
    </lineage>
</organism>
<evidence type="ECO:0000259" key="3">
    <source>
        <dbReference type="Pfam" id="PF26078"/>
    </source>
</evidence>
<dbReference type="AlphaFoldDB" id="A0A6N9TJ18"/>